<keyword evidence="1" id="KW-0479">Metal-binding</keyword>
<feature type="domain" description="U1-type" evidence="7">
    <location>
        <begin position="564"/>
        <end position="599"/>
    </location>
</feature>
<evidence type="ECO:0000313" key="8">
    <source>
        <dbReference type="EMBL" id="JAS48108.1"/>
    </source>
</evidence>
<keyword evidence="4" id="KW-0862">Zinc</keyword>
<evidence type="ECO:0000256" key="2">
    <source>
        <dbReference type="ARBA" id="ARBA00022737"/>
    </source>
</evidence>
<sequence length="838" mass="94324">MAGRMQGASTSYCDICPVCGARVEVLNGDVRFSMNVHLQSHRTEETIIQDINKHLRISQASRPQTSNYTCPDCKENIEVLNNDVAFSLKIHAKKHKSPDLVISDDQRSVASDSSRKSDKKLKEQSKKCEDSNILEALFNTMPPGLKSHRGFLFENENGKAICTVCKITVEPKLSISEHLKTKAHEDKTICLLKEKLPVNLHENLEFISFYGSHLCCNLCRCKIDLCSTNPYETIVNIIVHNSGTDHPKRKIEMSGQIDADLVLKSLSRLNPLINVNKHMISHKVFPQFKCSVCDKNIGHHENEKELIKNFVSHFSSSAHSKCVFYREIVDSYNALYPGDKAHKFTVSKSGISCIICNCTFAEANLDKLILHSKQSLDPMKLPPASLFNPVFPSTSQESSVKKEKSVNVSTLTSLETTQKKELNLSSLLNTLPQQFKNVRYIVENGKGQVTCQICKCTIPASTYNLKTHLLGNKHKTNENKSGVTNEQKKLDINNGIPASTYNLQTDLLGNKHKINENNSGVTNDQKKLDINDGMLNQRIKDISNLLPSFMQLNTAFLEIIPNDMKQVLCSVCNCKVTVSSMNLQEHFSGSQHVSSVKKLLEKKGIQVVETVSSGEKDILFNNLVKTDKVIKSFAKFLEKKDDLHYFCKLCKITITRSNDEQLLKRNLTSHATGQKHKKCLQANLDQIYQKLKLSNTIIATNNDYLKRNDETFFCSLCGCTIPSSAEEENLEKSLMSHLTGNKHVEKRAMPLTPHSIPAIFPVDMSLNVSSKDVVMECFKRLPLSFQDDAQYIGKSSIVGYFSCKLCEGIINPRYLREHLEDENHILKKISTTTDLITF</sequence>
<dbReference type="InterPro" id="IPR003604">
    <property type="entry name" value="Matrin/U1-like-C_Znf_C2H2"/>
</dbReference>
<evidence type="ECO:0000256" key="5">
    <source>
        <dbReference type="SAM" id="MobiDB-lite"/>
    </source>
</evidence>
<feature type="domain" description="C2H2-type" evidence="6">
    <location>
        <begin position="567"/>
        <end position="592"/>
    </location>
</feature>
<evidence type="ECO:0000256" key="4">
    <source>
        <dbReference type="ARBA" id="ARBA00022833"/>
    </source>
</evidence>
<feature type="compositionally biased region" description="Basic and acidic residues" evidence="5">
    <location>
        <begin position="113"/>
        <end position="126"/>
    </location>
</feature>
<feature type="region of interest" description="Disordered" evidence="5">
    <location>
        <begin position="103"/>
        <end position="126"/>
    </location>
</feature>
<evidence type="ECO:0000259" key="6">
    <source>
        <dbReference type="SMART" id="SM00355"/>
    </source>
</evidence>
<dbReference type="PANTHER" id="PTHR24409">
    <property type="entry name" value="ZINC FINGER PROTEIN 142"/>
    <property type="match status" value="1"/>
</dbReference>
<name>A0A1B6FD43_9HEMI</name>
<feature type="domain" description="U1-type" evidence="7">
    <location>
        <begin position="157"/>
        <end position="191"/>
    </location>
</feature>
<organism evidence="8">
    <name type="scientific">Cuerna arida</name>
    <dbReference type="NCBI Taxonomy" id="1464854"/>
    <lineage>
        <taxon>Eukaryota</taxon>
        <taxon>Metazoa</taxon>
        <taxon>Ecdysozoa</taxon>
        <taxon>Arthropoda</taxon>
        <taxon>Hexapoda</taxon>
        <taxon>Insecta</taxon>
        <taxon>Pterygota</taxon>
        <taxon>Neoptera</taxon>
        <taxon>Paraneoptera</taxon>
        <taxon>Hemiptera</taxon>
        <taxon>Auchenorrhyncha</taxon>
        <taxon>Membracoidea</taxon>
        <taxon>Cicadellidae</taxon>
        <taxon>Cicadellinae</taxon>
        <taxon>Proconiini</taxon>
        <taxon>Cuerna</taxon>
    </lineage>
</organism>
<evidence type="ECO:0000259" key="7">
    <source>
        <dbReference type="SMART" id="SM00451"/>
    </source>
</evidence>
<proteinExistence type="predicted"/>
<keyword evidence="2" id="KW-0677">Repeat</keyword>
<accession>A0A1B6FD43</accession>
<evidence type="ECO:0000256" key="3">
    <source>
        <dbReference type="ARBA" id="ARBA00022771"/>
    </source>
</evidence>
<dbReference type="EMBL" id="GECZ01021661">
    <property type="protein sequence ID" value="JAS48108.1"/>
    <property type="molecule type" value="Transcribed_RNA"/>
</dbReference>
<feature type="domain" description="U1-type" evidence="7">
    <location>
        <begin position="642"/>
        <end position="683"/>
    </location>
</feature>
<dbReference type="GO" id="GO:0008270">
    <property type="term" value="F:zinc ion binding"/>
    <property type="evidence" value="ECO:0007669"/>
    <property type="project" value="UniProtKB-KW"/>
</dbReference>
<feature type="domain" description="C2H2-type" evidence="6">
    <location>
        <begin position="449"/>
        <end position="474"/>
    </location>
</feature>
<dbReference type="InterPro" id="IPR013087">
    <property type="entry name" value="Znf_C2H2_type"/>
</dbReference>
<keyword evidence="3" id="KW-0863">Zinc-finger</keyword>
<protein>
    <recommendedName>
        <fullName evidence="9">C2H2-type domain-containing protein</fullName>
    </recommendedName>
</protein>
<feature type="domain" description="C2H2-type" evidence="6">
    <location>
        <begin position="68"/>
        <end position="95"/>
    </location>
</feature>
<dbReference type="GO" id="GO:0000977">
    <property type="term" value="F:RNA polymerase II transcription regulatory region sequence-specific DNA binding"/>
    <property type="evidence" value="ECO:0007669"/>
    <property type="project" value="TreeGrafter"/>
</dbReference>
<evidence type="ECO:0008006" key="9">
    <source>
        <dbReference type="Google" id="ProtNLM"/>
    </source>
</evidence>
<dbReference type="GO" id="GO:0005634">
    <property type="term" value="C:nucleus"/>
    <property type="evidence" value="ECO:0007669"/>
    <property type="project" value="TreeGrafter"/>
</dbReference>
<feature type="domain" description="U1-type" evidence="7">
    <location>
        <begin position="446"/>
        <end position="481"/>
    </location>
</feature>
<evidence type="ECO:0000256" key="1">
    <source>
        <dbReference type="ARBA" id="ARBA00022723"/>
    </source>
</evidence>
<dbReference type="SMART" id="SM00355">
    <property type="entry name" value="ZnF_C2H2"/>
    <property type="match status" value="5"/>
</dbReference>
<feature type="domain" description="C2H2-type" evidence="6">
    <location>
        <begin position="160"/>
        <end position="184"/>
    </location>
</feature>
<dbReference type="AlphaFoldDB" id="A0A1B6FD43"/>
<reference evidence="8" key="1">
    <citation type="submission" date="2015-11" db="EMBL/GenBank/DDBJ databases">
        <title>De novo transcriptome assembly of four potential Pierce s Disease insect vectors from Arizona vineyards.</title>
        <authorList>
            <person name="Tassone E.E."/>
        </authorList>
    </citation>
    <scope>NUCLEOTIDE SEQUENCE</scope>
</reference>
<feature type="domain" description="C2H2-type" evidence="6">
    <location>
        <begin position="801"/>
        <end position="824"/>
    </location>
</feature>
<dbReference type="GO" id="GO:0000981">
    <property type="term" value="F:DNA-binding transcription factor activity, RNA polymerase II-specific"/>
    <property type="evidence" value="ECO:0007669"/>
    <property type="project" value="TreeGrafter"/>
</dbReference>
<dbReference type="SMART" id="SM00451">
    <property type="entry name" value="ZnF_U1"/>
    <property type="match status" value="4"/>
</dbReference>
<gene>
    <name evidence="8" type="ORF">g.36797</name>
</gene>
<dbReference type="PANTHER" id="PTHR24409:SF295">
    <property type="entry name" value="AZ2-RELATED"/>
    <property type="match status" value="1"/>
</dbReference>